<dbReference type="InterPro" id="IPR027359">
    <property type="entry name" value="Volt_channel_dom_sf"/>
</dbReference>
<name>A0A1E5G2I2_9FIRM</name>
<evidence type="ECO:0000256" key="3">
    <source>
        <dbReference type="ARBA" id="ARBA00022989"/>
    </source>
</evidence>
<dbReference type="RefSeq" id="WP_069643139.1">
    <property type="nucleotide sequence ID" value="NZ_MIJE01000022.1"/>
</dbReference>
<feature type="transmembrane region" description="Helical" evidence="5">
    <location>
        <begin position="6"/>
        <end position="29"/>
    </location>
</feature>
<evidence type="ECO:0000256" key="4">
    <source>
        <dbReference type="ARBA" id="ARBA00023136"/>
    </source>
</evidence>
<keyword evidence="7" id="KW-1185">Reference proteome</keyword>
<proteinExistence type="predicted"/>
<dbReference type="OrthoDB" id="10006776at2"/>
<evidence type="ECO:0000256" key="2">
    <source>
        <dbReference type="ARBA" id="ARBA00022692"/>
    </source>
</evidence>
<dbReference type="SUPFAM" id="SSF81324">
    <property type="entry name" value="Voltage-gated potassium channels"/>
    <property type="match status" value="1"/>
</dbReference>
<gene>
    <name evidence="6" type="ORF">BHF68_05705</name>
</gene>
<dbReference type="Proteomes" id="UP000094296">
    <property type="component" value="Unassembled WGS sequence"/>
</dbReference>
<protein>
    <submittedName>
        <fullName evidence="6">Uncharacterized protein</fullName>
    </submittedName>
</protein>
<dbReference type="STRING" id="766136.BHF68_05705"/>
<sequence length="130" mass="14651">MRALYYFFLFVGSIVLLISTFSFVLPIHPNQLAIIHTLARWILYGFVLEYLVGLLLAANKVYYAKKEWISLVAILISVSLESLAGFLGVVKLAKLAKLLKAMKGLKAYKSLKVVKFIKTIKLGKKTRKAM</sequence>
<evidence type="ECO:0000256" key="5">
    <source>
        <dbReference type="SAM" id="Phobius"/>
    </source>
</evidence>
<dbReference type="AlphaFoldDB" id="A0A1E5G2I2"/>
<organism evidence="6 7">
    <name type="scientific">Desulfuribacillus alkaliarsenatis</name>
    <dbReference type="NCBI Taxonomy" id="766136"/>
    <lineage>
        <taxon>Bacteria</taxon>
        <taxon>Bacillati</taxon>
        <taxon>Bacillota</taxon>
        <taxon>Desulfuribacillia</taxon>
        <taxon>Desulfuribacillales</taxon>
        <taxon>Desulfuribacillaceae</taxon>
        <taxon>Desulfuribacillus</taxon>
    </lineage>
</organism>
<evidence type="ECO:0000313" key="7">
    <source>
        <dbReference type="Proteomes" id="UP000094296"/>
    </source>
</evidence>
<dbReference type="EMBL" id="MIJE01000022">
    <property type="protein sequence ID" value="OEF97093.1"/>
    <property type="molecule type" value="Genomic_DNA"/>
</dbReference>
<feature type="transmembrane region" description="Helical" evidence="5">
    <location>
        <begin position="41"/>
        <end position="62"/>
    </location>
</feature>
<dbReference type="GO" id="GO:0016020">
    <property type="term" value="C:membrane"/>
    <property type="evidence" value="ECO:0007669"/>
    <property type="project" value="UniProtKB-SubCell"/>
</dbReference>
<evidence type="ECO:0000313" key="6">
    <source>
        <dbReference type="EMBL" id="OEF97093.1"/>
    </source>
</evidence>
<comment type="subcellular location">
    <subcellularLocation>
        <location evidence="1">Membrane</location>
        <topology evidence="1">Multi-pass membrane protein</topology>
    </subcellularLocation>
</comment>
<feature type="transmembrane region" description="Helical" evidence="5">
    <location>
        <begin position="68"/>
        <end position="93"/>
    </location>
</feature>
<dbReference type="Gene3D" id="1.20.120.350">
    <property type="entry name" value="Voltage-gated potassium channels. Chain C"/>
    <property type="match status" value="1"/>
</dbReference>
<accession>A0A1E5G2I2</accession>
<comment type="caution">
    <text evidence="6">The sequence shown here is derived from an EMBL/GenBank/DDBJ whole genome shotgun (WGS) entry which is preliminary data.</text>
</comment>
<keyword evidence="3 5" id="KW-1133">Transmembrane helix</keyword>
<keyword evidence="2 5" id="KW-0812">Transmembrane</keyword>
<evidence type="ECO:0000256" key="1">
    <source>
        <dbReference type="ARBA" id="ARBA00004141"/>
    </source>
</evidence>
<reference evidence="6 7" key="1">
    <citation type="submission" date="2016-09" db="EMBL/GenBank/DDBJ databases">
        <title>Draft genome sequence for the type strain of Desulfuribacillus alkaliarsenatis AHT28, an obligately anaerobic, sulfidogenic bacterium isolated from Russian soda lake sediments.</title>
        <authorList>
            <person name="Abin C.A."/>
            <person name="Hollibaugh J.T."/>
        </authorList>
    </citation>
    <scope>NUCLEOTIDE SEQUENCE [LARGE SCALE GENOMIC DNA]</scope>
    <source>
        <strain evidence="6 7">AHT28</strain>
    </source>
</reference>
<keyword evidence="4 5" id="KW-0472">Membrane</keyword>